<organism evidence="1 2">
    <name type="scientific">Azospirillum lipoferum (strain 4B)</name>
    <dbReference type="NCBI Taxonomy" id="862719"/>
    <lineage>
        <taxon>Bacteria</taxon>
        <taxon>Pseudomonadati</taxon>
        <taxon>Pseudomonadota</taxon>
        <taxon>Alphaproteobacteria</taxon>
        <taxon>Rhodospirillales</taxon>
        <taxon>Azospirillaceae</taxon>
        <taxon>Azospirillum</taxon>
    </lineage>
</organism>
<dbReference type="AlphaFoldDB" id="G7Z9I7"/>
<dbReference type="Proteomes" id="UP000005667">
    <property type="component" value="Chromosome"/>
</dbReference>
<name>G7Z9I7_AZOL4</name>
<dbReference type="EMBL" id="FQ311868">
    <property type="protein sequence ID" value="CBS86101.1"/>
    <property type="molecule type" value="Genomic_DNA"/>
</dbReference>
<keyword evidence="2" id="KW-1185">Reference proteome</keyword>
<dbReference type="STRING" id="862719.AZOLI_0743"/>
<gene>
    <name evidence="1" type="ordered locus">AZOLI_0743</name>
</gene>
<protein>
    <submittedName>
        <fullName evidence="1">Uncharacterized protein</fullName>
    </submittedName>
</protein>
<evidence type="ECO:0000313" key="2">
    <source>
        <dbReference type="Proteomes" id="UP000005667"/>
    </source>
</evidence>
<dbReference type="HOGENOM" id="CLU_2679738_0_0_5"/>
<sequence length="74" mass="8543">MPLPRSTRRIAIEAQVLFPPANDSGGHFADPGAFSELNKIIHMHVYYFRFFTLFESICSWISPYLKPHDGFIRS</sequence>
<accession>G7Z9I7</accession>
<reference evidence="2" key="1">
    <citation type="journal article" date="2011" name="PLoS Genet.">
        <title>Azospirillum genomes reveal transition of bacteria from aquatic to terrestrial environments.</title>
        <authorList>
            <person name="Wisniewski-Dye F."/>
            <person name="Borziak K."/>
            <person name="Khalsa-Moyers G."/>
            <person name="Alexandre G."/>
            <person name="Sukharnikov L.O."/>
            <person name="Wuichet K."/>
            <person name="Hurst G.B."/>
            <person name="McDonald W.H."/>
            <person name="Robertson J.S."/>
            <person name="Barbe V."/>
            <person name="Calteau A."/>
            <person name="Rouy Z."/>
            <person name="Mangenot S."/>
            <person name="Prigent-Combaret C."/>
            <person name="Normand P."/>
            <person name="Boyer M."/>
            <person name="Siguier P."/>
            <person name="Dessaux Y."/>
            <person name="Elmerich C."/>
            <person name="Condemine G."/>
            <person name="Krishnen G."/>
            <person name="Kennedy I."/>
            <person name="Paterson A.H."/>
            <person name="Gonzalez V."/>
            <person name="Mavingui P."/>
            <person name="Zhulin I.B."/>
        </authorList>
    </citation>
    <scope>NUCLEOTIDE SEQUENCE [LARGE SCALE GENOMIC DNA]</scope>
    <source>
        <strain evidence="2">4B</strain>
    </source>
</reference>
<evidence type="ECO:0000313" key="1">
    <source>
        <dbReference type="EMBL" id="CBS86101.1"/>
    </source>
</evidence>
<dbReference type="KEGG" id="ali:AZOLI_0743"/>
<proteinExistence type="predicted"/>